<gene>
    <name evidence="20" type="primary">ND2</name>
</gene>
<dbReference type="EC" id="7.1.1.2" evidence="4 18"/>
<comment type="function">
    <text evidence="18">Core subunit of the mitochondrial membrane respiratory chain NADH dehydrogenase (Complex I) which catalyzes electron transfer from NADH through the respiratory chain, using ubiquinone as an electron acceptor. Essential for the catalytic activity and assembly of complex I.</text>
</comment>
<dbReference type="PANTHER" id="PTHR46552:SF1">
    <property type="entry name" value="NADH-UBIQUINONE OXIDOREDUCTASE CHAIN 2"/>
    <property type="match status" value="1"/>
</dbReference>
<dbReference type="GO" id="GO:0008137">
    <property type="term" value="F:NADH dehydrogenase (ubiquinone) activity"/>
    <property type="evidence" value="ECO:0007669"/>
    <property type="project" value="UniProtKB-EC"/>
</dbReference>
<evidence type="ECO:0000256" key="16">
    <source>
        <dbReference type="ARBA" id="ARBA00023136"/>
    </source>
</evidence>
<feature type="domain" description="NADH:quinone oxidoreductase/Mrp antiporter transmembrane" evidence="19">
    <location>
        <begin position="36"/>
        <end position="293"/>
    </location>
</feature>
<comment type="subcellular location">
    <subcellularLocation>
        <location evidence="2 18">Mitochondrion inner membrane</location>
        <topology evidence="2 18">Multi-pass membrane protein</topology>
    </subcellularLocation>
</comment>
<comment type="catalytic activity">
    <reaction evidence="17 18">
        <text>a ubiquinone + NADH + 5 H(+)(in) = a ubiquinol + NAD(+) + 4 H(+)(out)</text>
        <dbReference type="Rhea" id="RHEA:29091"/>
        <dbReference type="Rhea" id="RHEA-COMP:9565"/>
        <dbReference type="Rhea" id="RHEA-COMP:9566"/>
        <dbReference type="ChEBI" id="CHEBI:15378"/>
        <dbReference type="ChEBI" id="CHEBI:16389"/>
        <dbReference type="ChEBI" id="CHEBI:17976"/>
        <dbReference type="ChEBI" id="CHEBI:57540"/>
        <dbReference type="ChEBI" id="CHEBI:57945"/>
        <dbReference type="EC" id="7.1.1.2"/>
    </reaction>
</comment>
<evidence type="ECO:0000259" key="19">
    <source>
        <dbReference type="Pfam" id="PF00361"/>
    </source>
</evidence>
<feature type="transmembrane region" description="Helical" evidence="18">
    <location>
        <begin position="182"/>
        <end position="200"/>
    </location>
</feature>
<dbReference type="GO" id="GO:0006120">
    <property type="term" value="P:mitochondrial electron transport, NADH to ubiquinone"/>
    <property type="evidence" value="ECO:0007669"/>
    <property type="project" value="InterPro"/>
</dbReference>
<keyword evidence="12 18" id="KW-1133">Transmembrane helix</keyword>
<protein>
    <recommendedName>
        <fullName evidence="5 18">NADH-ubiquinone oxidoreductase chain 2</fullName>
        <ecNumber evidence="4 18">7.1.1.2</ecNumber>
    </recommendedName>
</protein>
<keyword evidence="6" id="KW-0813">Transport</keyword>
<comment type="function">
    <text evidence="1">Core subunit of the mitochondrial membrane respiratory chain NADH dehydrogenase (Complex I) that is believed to belong to the minimal assembly required for catalysis. Complex I functions in the transfer of electrons from NADH to the respiratory chain. The immediate electron acceptor for the enzyme is believed to be ubiquinone.</text>
</comment>
<feature type="transmembrane region" description="Helical" evidence="18">
    <location>
        <begin position="12"/>
        <end position="34"/>
    </location>
</feature>
<evidence type="ECO:0000256" key="12">
    <source>
        <dbReference type="ARBA" id="ARBA00022989"/>
    </source>
</evidence>
<keyword evidence="9 18" id="KW-0999">Mitochondrion inner membrane</keyword>
<evidence type="ECO:0000256" key="17">
    <source>
        <dbReference type="ARBA" id="ARBA00049551"/>
    </source>
</evidence>
<evidence type="ECO:0000256" key="2">
    <source>
        <dbReference type="ARBA" id="ARBA00004448"/>
    </source>
</evidence>
<keyword evidence="13 18" id="KW-0520">NAD</keyword>
<feature type="transmembrane region" description="Helical" evidence="18">
    <location>
        <begin position="134"/>
        <end position="152"/>
    </location>
</feature>
<dbReference type="InterPro" id="IPR050175">
    <property type="entry name" value="Complex_I_Subunit_2"/>
</dbReference>
<dbReference type="RefSeq" id="YP_010170655.1">
    <property type="nucleotide sequence ID" value="NC_057612.1"/>
</dbReference>
<dbReference type="Pfam" id="PF00361">
    <property type="entry name" value="Proton_antipo_M"/>
    <property type="match status" value="1"/>
</dbReference>
<keyword evidence="10 18" id="KW-1278">Translocase</keyword>
<sequence length="349" mass="41067">MMTKFLFIKNKLIKLSFMKYIFMMMLIISTLITINSSSWMNAWMGMEINLMSFIPLMSNKFKKKNSNSMMMYFIIQAGASSMIIIMIILMKIQYINKMNNLMNLIELSILMKLGASPFHWWTPKIIINLNWMNCLLFLTWQKIAPLFLLSSFNYNNSIIYMTALLSCIMGAILGINQSMMKLILIYSSINHLGWMLMIMIMNLNMLFYYFLIYSMINMMICLILMKNKFNLLNQLFKNNNQNMNIKIILLSLFLSLSGLPPMLGFLPKFFTLMLMLKNNMLIESMIFIIMATISLSFYINPMLSMLILTKINSKWNNKMSFILKNIFSILIINILIIMFFMFPMINNLM</sequence>
<geneLocation type="mitochondrion" evidence="20"/>
<accession>A0A895KVE9</accession>
<dbReference type="PRINTS" id="PR01436">
    <property type="entry name" value="NADHDHGNASE2"/>
</dbReference>
<dbReference type="InterPro" id="IPR003917">
    <property type="entry name" value="NADH_UbQ_OxRdtase_chain2"/>
</dbReference>
<dbReference type="InterPro" id="IPR001750">
    <property type="entry name" value="ND/Mrp_TM"/>
</dbReference>
<evidence type="ECO:0000256" key="6">
    <source>
        <dbReference type="ARBA" id="ARBA00022448"/>
    </source>
</evidence>
<evidence type="ECO:0000256" key="3">
    <source>
        <dbReference type="ARBA" id="ARBA00007012"/>
    </source>
</evidence>
<keyword evidence="7 18" id="KW-0679">Respiratory chain</keyword>
<evidence type="ECO:0000256" key="11">
    <source>
        <dbReference type="ARBA" id="ARBA00022982"/>
    </source>
</evidence>
<evidence type="ECO:0000256" key="14">
    <source>
        <dbReference type="ARBA" id="ARBA00023075"/>
    </source>
</evidence>
<organism evidence="20">
    <name type="scientific">Allantus togatus</name>
    <dbReference type="NCBI Taxonomy" id="1384743"/>
    <lineage>
        <taxon>Eukaryota</taxon>
        <taxon>Metazoa</taxon>
        <taxon>Ecdysozoa</taxon>
        <taxon>Arthropoda</taxon>
        <taxon>Hexapoda</taxon>
        <taxon>Insecta</taxon>
        <taxon>Pterygota</taxon>
        <taxon>Neoptera</taxon>
        <taxon>Endopterygota</taxon>
        <taxon>Hymenoptera</taxon>
        <taxon>Tenthredinoidea</taxon>
        <taxon>Tenthredinidae</taxon>
        <taxon>Allantinae</taxon>
        <taxon>Allantus</taxon>
    </lineage>
</organism>
<evidence type="ECO:0000256" key="18">
    <source>
        <dbReference type="RuleBase" id="RU003403"/>
    </source>
</evidence>
<feature type="transmembrane region" description="Helical" evidence="18">
    <location>
        <begin position="206"/>
        <end position="225"/>
    </location>
</feature>
<dbReference type="AlphaFoldDB" id="A0A895KVE9"/>
<evidence type="ECO:0000256" key="10">
    <source>
        <dbReference type="ARBA" id="ARBA00022967"/>
    </source>
</evidence>
<dbReference type="PANTHER" id="PTHR46552">
    <property type="entry name" value="NADH-UBIQUINONE OXIDOREDUCTASE CHAIN 2"/>
    <property type="match status" value="1"/>
</dbReference>
<proteinExistence type="inferred from homology"/>
<keyword evidence="14 18" id="KW-0830">Ubiquinone</keyword>
<feature type="transmembrane region" description="Helical" evidence="18">
    <location>
        <begin position="69"/>
        <end position="89"/>
    </location>
</feature>
<evidence type="ECO:0000256" key="1">
    <source>
        <dbReference type="ARBA" id="ARBA00003257"/>
    </source>
</evidence>
<evidence type="ECO:0000256" key="8">
    <source>
        <dbReference type="ARBA" id="ARBA00022692"/>
    </source>
</evidence>
<feature type="transmembrane region" description="Helical" evidence="18">
    <location>
        <begin position="286"/>
        <end position="309"/>
    </location>
</feature>
<comment type="similarity">
    <text evidence="3 18">Belongs to the complex I subunit 2 family.</text>
</comment>
<evidence type="ECO:0000256" key="13">
    <source>
        <dbReference type="ARBA" id="ARBA00023027"/>
    </source>
</evidence>
<evidence type="ECO:0000256" key="15">
    <source>
        <dbReference type="ARBA" id="ARBA00023128"/>
    </source>
</evidence>
<dbReference type="GO" id="GO:0005743">
    <property type="term" value="C:mitochondrial inner membrane"/>
    <property type="evidence" value="ECO:0007669"/>
    <property type="project" value="UniProtKB-SubCell"/>
</dbReference>
<keyword evidence="11 18" id="KW-0249">Electron transport</keyword>
<keyword evidence="8 18" id="KW-0812">Transmembrane</keyword>
<dbReference type="GeneID" id="67278963"/>
<feature type="transmembrane region" description="Helical" evidence="18">
    <location>
        <begin position="321"/>
        <end position="345"/>
    </location>
</feature>
<name>A0A895KVE9_9HYME</name>
<keyword evidence="16 18" id="KW-0472">Membrane</keyword>
<dbReference type="CTD" id="4536"/>
<evidence type="ECO:0000256" key="7">
    <source>
        <dbReference type="ARBA" id="ARBA00022660"/>
    </source>
</evidence>
<reference evidence="20" key="1">
    <citation type="submission" date="2021-01" db="EMBL/GenBank/DDBJ databases">
        <title>The complete mitochondrial genome of Allantus togatus, in view of possible cryptic species.</title>
        <authorList>
            <person name="Yang J."/>
            <person name="Niu G."/>
            <person name="Wei M."/>
        </authorList>
    </citation>
    <scope>NUCLEOTIDE SEQUENCE</scope>
</reference>
<evidence type="ECO:0000256" key="4">
    <source>
        <dbReference type="ARBA" id="ARBA00012944"/>
    </source>
</evidence>
<feature type="transmembrane region" description="Helical" evidence="18">
    <location>
        <begin position="245"/>
        <end position="266"/>
    </location>
</feature>
<evidence type="ECO:0000256" key="5">
    <source>
        <dbReference type="ARBA" id="ARBA00021008"/>
    </source>
</evidence>
<dbReference type="EMBL" id="MW464859">
    <property type="protein sequence ID" value="QRZ60637.1"/>
    <property type="molecule type" value="Genomic_DNA"/>
</dbReference>
<keyword evidence="15 18" id="KW-0496">Mitochondrion</keyword>
<evidence type="ECO:0000313" key="20">
    <source>
        <dbReference type="EMBL" id="QRZ60637.1"/>
    </source>
</evidence>
<evidence type="ECO:0000256" key="9">
    <source>
        <dbReference type="ARBA" id="ARBA00022792"/>
    </source>
</evidence>
<feature type="transmembrane region" description="Helical" evidence="18">
    <location>
        <begin position="158"/>
        <end position="175"/>
    </location>
</feature>